<keyword evidence="2" id="KW-0472">Membrane</keyword>
<dbReference type="HOGENOM" id="CLU_037968_0_0_1"/>
<dbReference type="OrthoDB" id="3233661at2759"/>
<dbReference type="STRING" id="765440.A0A0C3G6J5"/>
<dbReference type="Proteomes" id="UP000054166">
    <property type="component" value="Unassembled WGS sequence"/>
</dbReference>
<keyword evidence="4" id="KW-1185">Reference proteome</keyword>
<feature type="transmembrane region" description="Helical" evidence="2">
    <location>
        <begin position="66"/>
        <end position="87"/>
    </location>
</feature>
<proteinExistence type="predicted"/>
<keyword evidence="2" id="KW-1133">Transmembrane helix</keyword>
<feature type="region of interest" description="Disordered" evidence="1">
    <location>
        <begin position="1"/>
        <end position="20"/>
    </location>
</feature>
<accession>A0A0C3G6J5</accession>
<sequence length="510" mass="55627">MIILDEEPSSKASRHAGPTLRFPERAAGRSTSALTLPDYETSQALAHHDVYKNVVKTKADTRFWRATLYALLIYIALSLIIGIPIVVTKLKQRSYRKYGPPPSPAPPWQAGFEVSEPNCSLSLDDLLGTARICNSWASGGKDSSGKFLASSQYRISPYGEISIRANVSVESNGPPMVLGKLTVGMNPNKTARDALLLLDMQASSSTLRKDTNVCFAMNDDACDLALYVPGKLSGSDSLQFNITLLFPHTSRPSTVDRLSTWLPGFTQSFDNMDKQLTFSKATIEGPSSKVIVGYLQANNLLIQTSSAEIQGNFQVNESLMLDTVDAPIEATITLLNDWQTQAPTYLTLDTGNGDINAKIHLNAPRPLNRQSTFLTSMKTFNAQIKASITHDNSTPSAELQLRTTNYLAETYVTLDSKYEGTFDLQTKLAKASVKEGDGNKTVADPSGERRKRGYQFDHLSSTQIFGWVGWGPRPGPTTKPNRQGHVEIVSSHSSVTLQLDGAGNKVSGQS</sequence>
<gene>
    <name evidence="3" type="ORF">PILCRDRAFT_809874</name>
</gene>
<keyword evidence="2" id="KW-0812">Transmembrane</keyword>
<evidence type="ECO:0000313" key="4">
    <source>
        <dbReference type="Proteomes" id="UP000054166"/>
    </source>
</evidence>
<protein>
    <submittedName>
        <fullName evidence="3">Uncharacterized protein</fullName>
    </submittedName>
</protein>
<evidence type="ECO:0000256" key="2">
    <source>
        <dbReference type="SAM" id="Phobius"/>
    </source>
</evidence>
<reference evidence="4" key="2">
    <citation type="submission" date="2015-01" db="EMBL/GenBank/DDBJ databases">
        <title>Evolutionary Origins and Diversification of the Mycorrhizal Mutualists.</title>
        <authorList>
            <consortium name="DOE Joint Genome Institute"/>
            <consortium name="Mycorrhizal Genomics Consortium"/>
            <person name="Kohler A."/>
            <person name="Kuo A."/>
            <person name="Nagy L.G."/>
            <person name="Floudas D."/>
            <person name="Copeland A."/>
            <person name="Barry K.W."/>
            <person name="Cichocki N."/>
            <person name="Veneault-Fourrey C."/>
            <person name="LaButti K."/>
            <person name="Lindquist E.A."/>
            <person name="Lipzen A."/>
            <person name="Lundell T."/>
            <person name="Morin E."/>
            <person name="Murat C."/>
            <person name="Riley R."/>
            <person name="Ohm R."/>
            <person name="Sun H."/>
            <person name="Tunlid A."/>
            <person name="Henrissat B."/>
            <person name="Grigoriev I.V."/>
            <person name="Hibbett D.S."/>
            <person name="Martin F."/>
        </authorList>
    </citation>
    <scope>NUCLEOTIDE SEQUENCE [LARGE SCALE GENOMIC DNA]</scope>
    <source>
        <strain evidence="4">F 1598</strain>
    </source>
</reference>
<feature type="region of interest" description="Disordered" evidence="1">
    <location>
        <begin position="491"/>
        <end position="510"/>
    </location>
</feature>
<evidence type="ECO:0000313" key="3">
    <source>
        <dbReference type="EMBL" id="KIM91885.1"/>
    </source>
</evidence>
<organism evidence="3 4">
    <name type="scientific">Piloderma croceum (strain F 1598)</name>
    <dbReference type="NCBI Taxonomy" id="765440"/>
    <lineage>
        <taxon>Eukaryota</taxon>
        <taxon>Fungi</taxon>
        <taxon>Dikarya</taxon>
        <taxon>Basidiomycota</taxon>
        <taxon>Agaricomycotina</taxon>
        <taxon>Agaricomycetes</taxon>
        <taxon>Agaricomycetidae</taxon>
        <taxon>Atheliales</taxon>
        <taxon>Atheliaceae</taxon>
        <taxon>Piloderma</taxon>
    </lineage>
</organism>
<reference evidence="3 4" key="1">
    <citation type="submission" date="2014-04" db="EMBL/GenBank/DDBJ databases">
        <authorList>
            <consortium name="DOE Joint Genome Institute"/>
            <person name="Kuo A."/>
            <person name="Tarkka M."/>
            <person name="Buscot F."/>
            <person name="Kohler A."/>
            <person name="Nagy L.G."/>
            <person name="Floudas D."/>
            <person name="Copeland A."/>
            <person name="Barry K.W."/>
            <person name="Cichocki N."/>
            <person name="Veneault-Fourrey C."/>
            <person name="LaButti K."/>
            <person name="Lindquist E.A."/>
            <person name="Lipzen A."/>
            <person name="Lundell T."/>
            <person name="Morin E."/>
            <person name="Murat C."/>
            <person name="Sun H."/>
            <person name="Tunlid A."/>
            <person name="Henrissat B."/>
            <person name="Grigoriev I.V."/>
            <person name="Hibbett D.S."/>
            <person name="Martin F."/>
            <person name="Nordberg H.P."/>
            <person name="Cantor M.N."/>
            <person name="Hua S.X."/>
        </authorList>
    </citation>
    <scope>NUCLEOTIDE SEQUENCE [LARGE SCALE GENOMIC DNA]</scope>
    <source>
        <strain evidence="3 4">F 1598</strain>
    </source>
</reference>
<evidence type="ECO:0000256" key="1">
    <source>
        <dbReference type="SAM" id="MobiDB-lite"/>
    </source>
</evidence>
<name>A0A0C3G6J5_PILCF</name>
<dbReference type="InParanoid" id="A0A0C3G6J5"/>
<dbReference type="AlphaFoldDB" id="A0A0C3G6J5"/>
<dbReference type="EMBL" id="KN832970">
    <property type="protein sequence ID" value="KIM91885.1"/>
    <property type="molecule type" value="Genomic_DNA"/>
</dbReference>